<evidence type="ECO:0000256" key="3">
    <source>
        <dbReference type="ARBA" id="ARBA00022679"/>
    </source>
</evidence>
<evidence type="ECO:0000313" key="7">
    <source>
        <dbReference type="EMBL" id="MFC4472293.1"/>
    </source>
</evidence>
<dbReference type="Gene3D" id="1.10.1200.10">
    <property type="entry name" value="ACP-like"/>
    <property type="match status" value="1"/>
</dbReference>
<dbReference type="InterPro" id="IPR020841">
    <property type="entry name" value="PKS_Beta-ketoAc_synthase_dom"/>
</dbReference>
<gene>
    <name evidence="7" type="ORF">ACFPH6_48815</name>
</gene>
<organism evidence="7 8">
    <name type="scientific">Streptomyces xiangluensis</name>
    <dbReference type="NCBI Taxonomy" id="2665720"/>
    <lineage>
        <taxon>Bacteria</taxon>
        <taxon>Bacillati</taxon>
        <taxon>Actinomycetota</taxon>
        <taxon>Actinomycetes</taxon>
        <taxon>Kitasatosporales</taxon>
        <taxon>Streptomycetaceae</taxon>
        <taxon>Streptomyces</taxon>
    </lineage>
</organism>
<dbReference type="PROSITE" id="PS52004">
    <property type="entry name" value="KS3_2"/>
    <property type="match status" value="1"/>
</dbReference>
<dbReference type="Pfam" id="PF00550">
    <property type="entry name" value="PP-binding"/>
    <property type="match status" value="1"/>
</dbReference>
<dbReference type="InterPro" id="IPR006162">
    <property type="entry name" value="Ppantetheine_attach_site"/>
</dbReference>
<dbReference type="PROSITE" id="PS00012">
    <property type="entry name" value="PHOSPHOPANTETHEINE"/>
    <property type="match status" value="1"/>
</dbReference>
<dbReference type="Pfam" id="PF08659">
    <property type="entry name" value="KR"/>
    <property type="match status" value="1"/>
</dbReference>
<feature type="non-terminal residue" evidence="7">
    <location>
        <position position="448"/>
    </location>
</feature>
<keyword evidence="1" id="KW-0596">Phosphopantetheine</keyword>
<evidence type="ECO:0000259" key="6">
    <source>
        <dbReference type="PROSITE" id="PS52004"/>
    </source>
</evidence>
<dbReference type="SUPFAM" id="SSF47336">
    <property type="entry name" value="ACP-like"/>
    <property type="match status" value="1"/>
</dbReference>
<protein>
    <submittedName>
        <fullName evidence="7">Beta-ketoacyl synthase N-terminal-like domain-containing protein</fullName>
    </submittedName>
</protein>
<dbReference type="PROSITE" id="PS00606">
    <property type="entry name" value="KS3_1"/>
    <property type="match status" value="1"/>
</dbReference>
<dbReference type="EMBL" id="JBHSFG010000113">
    <property type="protein sequence ID" value="MFC4472293.1"/>
    <property type="molecule type" value="Genomic_DNA"/>
</dbReference>
<dbReference type="PROSITE" id="PS50075">
    <property type="entry name" value="CARRIER"/>
    <property type="match status" value="1"/>
</dbReference>
<dbReference type="RefSeq" id="WP_386355839.1">
    <property type="nucleotide sequence ID" value="NZ_JBHSFG010000113.1"/>
</dbReference>
<dbReference type="Pfam" id="PF00109">
    <property type="entry name" value="ketoacyl-synt"/>
    <property type="match status" value="1"/>
</dbReference>
<dbReference type="PANTHER" id="PTHR43775:SF51">
    <property type="entry name" value="INACTIVE PHENOLPHTHIOCEROL SYNTHESIS POLYKETIDE SYNTHASE TYPE I PKS1-RELATED"/>
    <property type="match status" value="1"/>
</dbReference>
<evidence type="ECO:0000313" key="8">
    <source>
        <dbReference type="Proteomes" id="UP001596012"/>
    </source>
</evidence>
<dbReference type="Proteomes" id="UP001596012">
    <property type="component" value="Unassembled WGS sequence"/>
</dbReference>
<name>A0ABV8Z7T2_9ACTN</name>
<evidence type="ECO:0000259" key="5">
    <source>
        <dbReference type="PROSITE" id="PS50075"/>
    </source>
</evidence>
<sequence length="448" mass="47319">SVLRPKADAAWHLHELLPDVQAFVLVSSAAGTFGPVGQTAYAAANAYLDALAAHRRAQGLHAVSLAWGPWLLDGEGMAAEQPTEGHDESALIRPVTADEGLNLFDAALACGAEVVLPLPLDLRAARARTEIPALLRGLVRPRRRTASSGTGTPDLVRRLAPLDEVERREVLLDLVRGQVALVLGHEGALGVDASRSFRDLGFDSLLAVELRNGLQSVTGLRLPATLVFDYPTVAVLADFLLGEVLGAQATAPVASAGAVVDDDPVVVVGMACRFPGGVWSPEDLWRLVSDGGDAVGKFPADRGWDLDRLYHPDPEHPGTSSTRVGGFLREASAFDADFFGMSPREALATDAQQRLLLESVWEAIERAGIDATSLRGSQTGVFAGVMYNDYGLLLDGREFEGLRGNGSAMSIASGRVAYTFGFEGPTVSVDTACSSSLVAVHLAAQALR</sequence>
<dbReference type="InterPro" id="IPR009081">
    <property type="entry name" value="PP-bd_ACP"/>
</dbReference>
<dbReference type="InterPro" id="IPR036736">
    <property type="entry name" value="ACP-like_sf"/>
</dbReference>
<keyword evidence="2" id="KW-0597">Phosphoprotein</keyword>
<reference evidence="8" key="1">
    <citation type="journal article" date="2019" name="Int. J. Syst. Evol. Microbiol.">
        <title>The Global Catalogue of Microorganisms (GCM) 10K type strain sequencing project: providing services to taxonomists for standard genome sequencing and annotation.</title>
        <authorList>
            <consortium name="The Broad Institute Genomics Platform"/>
            <consortium name="The Broad Institute Genome Sequencing Center for Infectious Disease"/>
            <person name="Wu L."/>
            <person name="Ma J."/>
        </authorList>
    </citation>
    <scope>NUCLEOTIDE SEQUENCE [LARGE SCALE GENOMIC DNA]</scope>
    <source>
        <strain evidence="8">DT43</strain>
    </source>
</reference>
<accession>A0ABV8Z7T2</accession>
<dbReference type="CDD" id="cd00833">
    <property type="entry name" value="PKS"/>
    <property type="match status" value="1"/>
</dbReference>
<evidence type="ECO:0000256" key="2">
    <source>
        <dbReference type="ARBA" id="ARBA00022553"/>
    </source>
</evidence>
<dbReference type="Gene3D" id="3.40.47.10">
    <property type="match status" value="1"/>
</dbReference>
<evidence type="ECO:0000256" key="4">
    <source>
        <dbReference type="ARBA" id="ARBA00023268"/>
    </source>
</evidence>
<dbReference type="SUPFAM" id="SSF53901">
    <property type="entry name" value="Thiolase-like"/>
    <property type="match status" value="1"/>
</dbReference>
<dbReference type="SUPFAM" id="SSF51735">
    <property type="entry name" value="NAD(P)-binding Rossmann-fold domains"/>
    <property type="match status" value="1"/>
</dbReference>
<feature type="non-terminal residue" evidence="7">
    <location>
        <position position="1"/>
    </location>
</feature>
<feature type="domain" description="Ketosynthase family 3 (KS3)" evidence="6">
    <location>
        <begin position="262"/>
        <end position="448"/>
    </location>
</feature>
<dbReference type="SMART" id="SM00825">
    <property type="entry name" value="PKS_KS"/>
    <property type="match status" value="1"/>
</dbReference>
<dbReference type="SMART" id="SM00823">
    <property type="entry name" value="PKS_PP"/>
    <property type="match status" value="1"/>
</dbReference>
<keyword evidence="3" id="KW-0808">Transferase</keyword>
<comment type="caution">
    <text evidence="7">The sequence shown here is derived from an EMBL/GenBank/DDBJ whole genome shotgun (WGS) entry which is preliminary data.</text>
</comment>
<dbReference type="InterPro" id="IPR018201">
    <property type="entry name" value="Ketoacyl_synth_AS"/>
</dbReference>
<keyword evidence="8" id="KW-1185">Reference proteome</keyword>
<dbReference type="Gene3D" id="3.40.50.720">
    <property type="entry name" value="NAD(P)-binding Rossmann-like Domain"/>
    <property type="match status" value="1"/>
</dbReference>
<proteinExistence type="predicted"/>
<dbReference type="InterPro" id="IPR020806">
    <property type="entry name" value="PKS_PP-bd"/>
</dbReference>
<dbReference type="InterPro" id="IPR050091">
    <property type="entry name" value="PKS_NRPS_Biosynth_Enz"/>
</dbReference>
<keyword evidence="4" id="KW-0511">Multifunctional enzyme</keyword>
<dbReference type="SMART" id="SM01294">
    <property type="entry name" value="PKS_PP_betabranch"/>
    <property type="match status" value="1"/>
</dbReference>
<evidence type="ECO:0000256" key="1">
    <source>
        <dbReference type="ARBA" id="ARBA00022450"/>
    </source>
</evidence>
<dbReference type="InterPro" id="IPR016039">
    <property type="entry name" value="Thiolase-like"/>
</dbReference>
<dbReference type="InterPro" id="IPR013968">
    <property type="entry name" value="PKS_KR"/>
</dbReference>
<dbReference type="InterPro" id="IPR014030">
    <property type="entry name" value="Ketoacyl_synth_N"/>
</dbReference>
<dbReference type="PANTHER" id="PTHR43775">
    <property type="entry name" value="FATTY ACID SYNTHASE"/>
    <property type="match status" value="1"/>
</dbReference>
<feature type="domain" description="Carrier" evidence="5">
    <location>
        <begin position="169"/>
        <end position="244"/>
    </location>
</feature>
<dbReference type="InterPro" id="IPR036291">
    <property type="entry name" value="NAD(P)-bd_dom_sf"/>
</dbReference>